<gene>
    <name evidence="2" type="ORF">yc1106_00832</name>
</gene>
<dbReference type="Proteomes" id="UP001056012">
    <property type="component" value="Chromosome 1"/>
</dbReference>
<dbReference type="EMBL" id="CP089274">
    <property type="protein sequence ID" value="USP73558.1"/>
    <property type="molecule type" value="Genomic_DNA"/>
</dbReference>
<dbReference type="VEuPathDB" id="FungiDB:yc1106_00832"/>
<feature type="compositionally biased region" description="Pro residues" evidence="1">
    <location>
        <begin position="142"/>
        <end position="161"/>
    </location>
</feature>
<feature type="compositionally biased region" description="Basic and acidic residues" evidence="1">
    <location>
        <begin position="114"/>
        <end position="131"/>
    </location>
</feature>
<accession>A0A9Q8Z394</accession>
<feature type="region of interest" description="Disordered" evidence="1">
    <location>
        <begin position="34"/>
        <end position="82"/>
    </location>
</feature>
<proteinExistence type="predicted"/>
<dbReference type="AlphaFoldDB" id="A0A9Q8Z394"/>
<organism evidence="2 3">
    <name type="scientific">Curvularia clavata</name>
    <dbReference type="NCBI Taxonomy" id="95742"/>
    <lineage>
        <taxon>Eukaryota</taxon>
        <taxon>Fungi</taxon>
        <taxon>Dikarya</taxon>
        <taxon>Ascomycota</taxon>
        <taxon>Pezizomycotina</taxon>
        <taxon>Dothideomycetes</taxon>
        <taxon>Pleosporomycetidae</taxon>
        <taxon>Pleosporales</taxon>
        <taxon>Pleosporineae</taxon>
        <taxon>Pleosporaceae</taxon>
        <taxon>Curvularia</taxon>
    </lineage>
</organism>
<feature type="region of interest" description="Disordered" evidence="1">
    <location>
        <begin position="94"/>
        <end position="161"/>
    </location>
</feature>
<evidence type="ECO:0000313" key="2">
    <source>
        <dbReference type="EMBL" id="USP73558.1"/>
    </source>
</evidence>
<protein>
    <submittedName>
        <fullName evidence="2">Uncharacterized protein</fullName>
    </submittedName>
</protein>
<evidence type="ECO:0000313" key="3">
    <source>
        <dbReference type="Proteomes" id="UP001056012"/>
    </source>
</evidence>
<name>A0A9Q8Z394_CURCL</name>
<reference evidence="2" key="1">
    <citation type="submission" date="2021-12" db="EMBL/GenBank/DDBJ databases">
        <title>Curvularia clavata genome.</title>
        <authorList>
            <person name="Cao Y."/>
        </authorList>
    </citation>
    <scope>NUCLEOTIDE SEQUENCE</scope>
    <source>
        <strain evidence="2">Yc1106</strain>
    </source>
</reference>
<dbReference type="OrthoDB" id="3946340at2759"/>
<sequence>MDEDLVLVDNCHTEIADPSSMSNSPIRMKRIEISIPTGPREPLGRGVPTDDPRTHSFDYTIGEKEDEPSSSKDFDCTQENKASDQYTCGCVKKTKKSSLGTNSRPGLAHRRKPIQTERRDDERPGIEETHCKSAGSMSPTLDSPPPPSSPPFSPPPPPPPLSYQPFMDFHCNYVPAPPPPPLLPLPPPPPPPPPSYAWPQCPPGFEVRTAEQLIPVRSEAMFAYSTTSPIVGIVPFHRKVLLVRHQAHAADYQEHEWLLRFADTGVWYEKPNRTLVSIGHHERTPNKLMPMTQPKPVCLELPKVWASAALTTSLDNATSVVDQRRSKALKSRPLVYCLVLSTYETIVNMGQEKIYGSQMYKLVRCGSREAAATEAFYAAGVHGYNVAFACVMRLDEDFAGSFGRAKKVEQLSDLALENHSREDVRVFY</sequence>
<feature type="compositionally biased region" description="Basic and acidic residues" evidence="1">
    <location>
        <begin position="48"/>
        <end position="75"/>
    </location>
</feature>
<evidence type="ECO:0000256" key="1">
    <source>
        <dbReference type="SAM" id="MobiDB-lite"/>
    </source>
</evidence>
<keyword evidence="3" id="KW-1185">Reference proteome</keyword>